<name>A0A367PTR8_CUPNE</name>
<dbReference type="Proteomes" id="UP000253501">
    <property type="component" value="Unassembled WGS sequence"/>
</dbReference>
<dbReference type="AlphaFoldDB" id="A0A367PTR8"/>
<comment type="caution">
    <text evidence="1">The sequence shown here is derived from an EMBL/GenBank/DDBJ whole genome shotgun (WGS) entry which is preliminary data.</text>
</comment>
<accession>A0A367PTR8</accession>
<organism evidence="1 2">
    <name type="scientific">Cupriavidus necator</name>
    <name type="common">Alcaligenes eutrophus</name>
    <name type="synonym">Ralstonia eutropha</name>
    <dbReference type="NCBI Taxonomy" id="106590"/>
    <lineage>
        <taxon>Bacteria</taxon>
        <taxon>Pseudomonadati</taxon>
        <taxon>Pseudomonadota</taxon>
        <taxon>Betaproteobacteria</taxon>
        <taxon>Burkholderiales</taxon>
        <taxon>Burkholderiaceae</taxon>
        <taxon>Cupriavidus</taxon>
    </lineage>
</organism>
<evidence type="ECO:0000313" key="2">
    <source>
        <dbReference type="Proteomes" id="UP000253501"/>
    </source>
</evidence>
<proteinExistence type="predicted"/>
<sequence>MHKKTRNNLVSLYRSSYVRKGENGNTHGYTAATFVGSLPVDSLEVPARLAKKLSAEERLYVERVVIEPAKRAVEEHLRKEAERERDPGWRIDEAARLLREARDRVVEGAVTADAGQVARLSELIDEIGGVRDLPPPEANISNGDPLGDALAALQRAAQSVRDGHYGSAPELGVQSTGVYRAWSAITAAVDGGGKDSLLRALQAQGWVKVRKASSR</sequence>
<reference evidence="1 2" key="1">
    <citation type="submission" date="2018-04" db="EMBL/GenBank/DDBJ databases">
        <title>Cupriavidus necator CR12 genome sequencing and assembly.</title>
        <authorList>
            <person name="Ben Fekih I."/>
            <person name="Mazhar H.S."/>
            <person name="Bello S.K."/>
            <person name="Rensing C."/>
        </authorList>
    </citation>
    <scope>NUCLEOTIDE SEQUENCE [LARGE SCALE GENOMIC DNA]</scope>
    <source>
        <strain evidence="1 2">CR12</strain>
    </source>
</reference>
<dbReference type="EMBL" id="QDHA01000003">
    <property type="protein sequence ID" value="RCJ10285.1"/>
    <property type="molecule type" value="Genomic_DNA"/>
</dbReference>
<dbReference type="RefSeq" id="WP_114130311.1">
    <property type="nucleotide sequence ID" value="NZ_CP068434.1"/>
</dbReference>
<protein>
    <submittedName>
        <fullName evidence="1">Uncharacterized protein</fullName>
    </submittedName>
</protein>
<evidence type="ECO:0000313" key="1">
    <source>
        <dbReference type="EMBL" id="RCJ10285.1"/>
    </source>
</evidence>
<gene>
    <name evidence="1" type="ORF">DDK22_01095</name>
</gene>